<reference evidence="1" key="1">
    <citation type="submission" date="2014-11" db="EMBL/GenBank/DDBJ databases">
        <authorList>
            <person name="Amaro Gonzalez C."/>
        </authorList>
    </citation>
    <scope>NUCLEOTIDE SEQUENCE</scope>
</reference>
<protein>
    <submittedName>
        <fullName evidence="1">Uncharacterized protein</fullName>
    </submittedName>
</protein>
<dbReference type="AlphaFoldDB" id="A0A0E9R3U3"/>
<organism evidence="1">
    <name type="scientific">Anguilla anguilla</name>
    <name type="common">European freshwater eel</name>
    <name type="synonym">Muraena anguilla</name>
    <dbReference type="NCBI Taxonomy" id="7936"/>
    <lineage>
        <taxon>Eukaryota</taxon>
        <taxon>Metazoa</taxon>
        <taxon>Chordata</taxon>
        <taxon>Craniata</taxon>
        <taxon>Vertebrata</taxon>
        <taxon>Euteleostomi</taxon>
        <taxon>Actinopterygii</taxon>
        <taxon>Neopterygii</taxon>
        <taxon>Teleostei</taxon>
        <taxon>Anguilliformes</taxon>
        <taxon>Anguillidae</taxon>
        <taxon>Anguilla</taxon>
    </lineage>
</organism>
<evidence type="ECO:0000313" key="1">
    <source>
        <dbReference type="EMBL" id="JAH23811.1"/>
    </source>
</evidence>
<accession>A0A0E9R3U3</accession>
<proteinExistence type="predicted"/>
<name>A0A0E9R3U3_ANGAN</name>
<sequence>MLVKDGLIFWFLLCSHPAMLVFQETAKKIKLHRIIILKLAFFWLEHKLVLVLLPS</sequence>
<dbReference type="EMBL" id="GBXM01084766">
    <property type="protein sequence ID" value="JAH23811.1"/>
    <property type="molecule type" value="Transcribed_RNA"/>
</dbReference>
<reference evidence="1" key="2">
    <citation type="journal article" date="2015" name="Fish Shellfish Immunol.">
        <title>Early steps in the European eel (Anguilla anguilla)-Vibrio vulnificus interaction in the gills: Role of the RtxA13 toxin.</title>
        <authorList>
            <person name="Callol A."/>
            <person name="Pajuelo D."/>
            <person name="Ebbesson L."/>
            <person name="Teles M."/>
            <person name="MacKenzie S."/>
            <person name="Amaro C."/>
        </authorList>
    </citation>
    <scope>NUCLEOTIDE SEQUENCE</scope>
</reference>